<sequence>MSQRRILSLWFPRLAAERWLREARGLPSGPFAVSGEVGNTQVLTSLSAEAQAAGLVRGQPLRDARAMCPELQTRIANPRQEADFLAVLRRWAGQYSPWVSEEPPEGLVVDLTGCAHLFGGEEALMNEIAGDCAALGLTVRMGVADTVGAAWALARFSDGESGAARSGDDIAQEARATRSRAAKRRHWERGGAAPGALASGNRAGPIALPGQTRTALAPLPVLALRIDGALAAMLNRLGLRRIEDLAGQPRAALARRFGRELVRRLDQALGVEPEPIGPARPPAHFAVRLTLPEPIGLAEDLRAALERMLPVLSDRLRNAGQGARRIRLECHRADQSMEWVEVGLARPSFEADRIRPLLTMKLDDIDAGFGIDMVRLVAASTEPVHAHQHRGHLEAAADGADRRSGGVEMDDLLGRIGARVGLETITRLHPADSHIPEKTSILLAAAWSEPSGLWPRPRAPRPLEMWRPEIVQAEETPDLPASFRWRGRTLETRVALGPERIAPEWWLDDPDWRSGIRDYWRVTTRSGERLWLYFAHGATMSPGWFCHGSFC</sequence>
<dbReference type="OrthoDB" id="9788640at2"/>
<evidence type="ECO:0000313" key="11">
    <source>
        <dbReference type="EMBL" id="PWK58346.1"/>
    </source>
</evidence>
<evidence type="ECO:0000259" key="9">
    <source>
        <dbReference type="Pfam" id="PF11799"/>
    </source>
</evidence>
<feature type="region of interest" description="Disordered" evidence="7">
    <location>
        <begin position="179"/>
        <end position="198"/>
    </location>
</feature>
<dbReference type="InterPro" id="IPR050356">
    <property type="entry name" value="SulA_CellDiv_inhibitor"/>
</dbReference>
<dbReference type="EC" id="2.7.7.7" evidence="3"/>
<dbReference type="InterPro" id="IPR043128">
    <property type="entry name" value="Rev_trsase/Diguanyl_cyclase"/>
</dbReference>
<dbReference type="SUPFAM" id="SSF56672">
    <property type="entry name" value="DNA/RNA polymerases"/>
    <property type="match status" value="1"/>
</dbReference>
<evidence type="ECO:0000313" key="12">
    <source>
        <dbReference type="Proteomes" id="UP000245390"/>
    </source>
</evidence>
<feature type="domain" description="UmuC" evidence="8">
    <location>
        <begin position="22"/>
        <end position="152"/>
    </location>
</feature>
<dbReference type="Gene3D" id="3.30.70.270">
    <property type="match status" value="1"/>
</dbReference>
<evidence type="ECO:0000259" key="10">
    <source>
        <dbReference type="Pfam" id="PF20114"/>
    </source>
</evidence>
<dbReference type="InterPro" id="IPR043502">
    <property type="entry name" value="DNA/RNA_pol_sf"/>
</dbReference>
<evidence type="ECO:0000259" key="8">
    <source>
        <dbReference type="Pfam" id="PF00817"/>
    </source>
</evidence>
<feature type="domain" description="DUF6504" evidence="10">
    <location>
        <begin position="473"/>
        <end position="538"/>
    </location>
</feature>
<dbReference type="Pfam" id="PF00817">
    <property type="entry name" value="IMS"/>
    <property type="match status" value="1"/>
</dbReference>
<dbReference type="KEGG" id="salo:EF888_02235"/>
<dbReference type="Proteomes" id="UP000245390">
    <property type="component" value="Unassembled WGS sequence"/>
</dbReference>
<evidence type="ECO:0000256" key="6">
    <source>
        <dbReference type="ARBA" id="ARBA00049244"/>
    </source>
</evidence>
<dbReference type="Pfam" id="PF20114">
    <property type="entry name" value="DUF6504"/>
    <property type="match status" value="1"/>
</dbReference>
<dbReference type="PANTHER" id="PTHR35369:SF2">
    <property type="entry name" value="BLR3025 PROTEIN"/>
    <property type="match status" value="1"/>
</dbReference>
<proteinExistence type="inferred from homology"/>
<dbReference type="CDD" id="cd03468">
    <property type="entry name" value="PolY_like"/>
    <property type="match status" value="1"/>
</dbReference>
<dbReference type="AlphaFoldDB" id="A0A316GEH8"/>
<dbReference type="Pfam" id="PF11799">
    <property type="entry name" value="IMS_C"/>
    <property type="match status" value="1"/>
</dbReference>
<dbReference type="RefSeq" id="WP_109757254.1">
    <property type="nucleotide sequence ID" value="NZ_CP034588.1"/>
</dbReference>
<evidence type="ECO:0000256" key="3">
    <source>
        <dbReference type="ARBA" id="ARBA00012417"/>
    </source>
</evidence>
<organism evidence="11 12">
    <name type="scientific">Silicimonas algicola</name>
    <dbReference type="NCBI Taxonomy" id="1826607"/>
    <lineage>
        <taxon>Bacteria</taxon>
        <taxon>Pseudomonadati</taxon>
        <taxon>Pseudomonadota</taxon>
        <taxon>Alphaproteobacteria</taxon>
        <taxon>Rhodobacterales</taxon>
        <taxon>Paracoccaceae</taxon>
    </lineage>
</organism>
<dbReference type="GO" id="GO:0003684">
    <property type="term" value="F:damaged DNA binding"/>
    <property type="evidence" value="ECO:0007669"/>
    <property type="project" value="InterPro"/>
</dbReference>
<dbReference type="GO" id="GO:0006281">
    <property type="term" value="P:DNA repair"/>
    <property type="evidence" value="ECO:0007669"/>
    <property type="project" value="InterPro"/>
</dbReference>
<evidence type="ECO:0000256" key="1">
    <source>
        <dbReference type="ARBA" id="ARBA00010945"/>
    </source>
</evidence>
<evidence type="ECO:0000256" key="2">
    <source>
        <dbReference type="ARBA" id="ARBA00011245"/>
    </source>
</evidence>
<comment type="function">
    <text evidence="5">Poorly processive, error-prone DNA polymerase involved in untargeted mutagenesis. Copies undamaged DNA at stalled replication forks, which arise in vivo from mismatched or misaligned primer ends. These misaligned primers can be extended by PolIV. Exhibits no 3'-5' exonuclease (proofreading) activity. May be involved in translesional synthesis, in conjunction with the beta clamp from PolIII.</text>
</comment>
<accession>A0A316GEH8</accession>
<comment type="catalytic activity">
    <reaction evidence="6">
        <text>DNA(n) + a 2'-deoxyribonucleoside 5'-triphosphate = DNA(n+1) + diphosphate</text>
        <dbReference type="Rhea" id="RHEA:22508"/>
        <dbReference type="Rhea" id="RHEA-COMP:17339"/>
        <dbReference type="Rhea" id="RHEA-COMP:17340"/>
        <dbReference type="ChEBI" id="CHEBI:33019"/>
        <dbReference type="ChEBI" id="CHEBI:61560"/>
        <dbReference type="ChEBI" id="CHEBI:173112"/>
        <dbReference type="EC" id="2.7.7.7"/>
    </reaction>
</comment>
<evidence type="ECO:0000256" key="7">
    <source>
        <dbReference type="SAM" id="MobiDB-lite"/>
    </source>
</evidence>
<evidence type="ECO:0000256" key="4">
    <source>
        <dbReference type="ARBA" id="ARBA00022763"/>
    </source>
</evidence>
<name>A0A316GEH8_9RHOB</name>
<protein>
    <recommendedName>
        <fullName evidence="3">DNA-directed DNA polymerase</fullName>
        <ecNumber evidence="3">2.7.7.7</ecNumber>
    </recommendedName>
</protein>
<dbReference type="InterPro" id="IPR001126">
    <property type="entry name" value="UmuC"/>
</dbReference>
<dbReference type="InterPro" id="IPR017961">
    <property type="entry name" value="DNA_pol_Y-fam_little_finger"/>
</dbReference>
<feature type="domain" description="DNA polymerase Y-family little finger" evidence="9">
    <location>
        <begin position="290"/>
        <end position="377"/>
    </location>
</feature>
<dbReference type="PANTHER" id="PTHR35369">
    <property type="entry name" value="BLR3025 PROTEIN-RELATED"/>
    <property type="match status" value="1"/>
</dbReference>
<dbReference type="EMBL" id="QGGV01000001">
    <property type="protein sequence ID" value="PWK58346.1"/>
    <property type="molecule type" value="Genomic_DNA"/>
</dbReference>
<dbReference type="Gene3D" id="3.40.1170.60">
    <property type="match status" value="1"/>
</dbReference>
<keyword evidence="4" id="KW-0227">DNA damage</keyword>
<comment type="caution">
    <text evidence="11">The sequence shown here is derived from an EMBL/GenBank/DDBJ whole genome shotgun (WGS) entry which is preliminary data.</text>
</comment>
<comment type="subunit">
    <text evidence="2">Monomer.</text>
</comment>
<reference evidence="11 12" key="1">
    <citation type="submission" date="2018-05" db="EMBL/GenBank/DDBJ databases">
        <title>Genomic Encyclopedia of Type Strains, Phase IV (KMG-IV): sequencing the most valuable type-strain genomes for metagenomic binning, comparative biology and taxonomic classification.</title>
        <authorList>
            <person name="Goeker M."/>
        </authorList>
    </citation>
    <scope>NUCLEOTIDE SEQUENCE [LARGE SCALE GENOMIC DNA]</scope>
    <source>
        <strain evidence="11 12">DSM 103371</strain>
    </source>
</reference>
<evidence type="ECO:0000256" key="5">
    <source>
        <dbReference type="ARBA" id="ARBA00025589"/>
    </source>
</evidence>
<dbReference type="InterPro" id="IPR045443">
    <property type="entry name" value="DUF6504"/>
</dbReference>
<gene>
    <name evidence="11" type="ORF">C8D95_101152</name>
</gene>
<comment type="similarity">
    <text evidence="1">Belongs to the DNA polymerase type-Y family.</text>
</comment>
<keyword evidence="12" id="KW-1185">Reference proteome</keyword>